<dbReference type="Gene3D" id="1.25.50.20">
    <property type="match status" value="1"/>
</dbReference>
<keyword evidence="3" id="KW-1185">Reference proteome</keyword>
<dbReference type="KEGG" id="hro:HELRODRAFT_177631"/>
<organism evidence="2 3">
    <name type="scientific">Helobdella robusta</name>
    <name type="common">Californian leech</name>
    <dbReference type="NCBI Taxonomy" id="6412"/>
    <lineage>
        <taxon>Eukaryota</taxon>
        <taxon>Metazoa</taxon>
        <taxon>Spiralia</taxon>
        <taxon>Lophotrochozoa</taxon>
        <taxon>Annelida</taxon>
        <taxon>Clitellata</taxon>
        <taxon>Hirudinea</taxon>
        <taxon>Rhynchobdellida</taxon>
        <taxon>Glossiphoniidae</taxon>
        <taxon>Helobdella</taxon>
    </lineage>
</organism>
<reference evidence="1 3" key="2">
    <citation type="journal article" date="2013" name="Nature">
        <title>Insights into bilaterian evolution from three spiralian genomes.</title>
        <authorList>
            <person name="Simakov O."/>
            <person name="Marletaz F."/>
            <person name="Cho S.J."/>
            <person name="Edsinger-Gonzales E."/>
            <person name="Havlak P."/>
            <person name="Hellsten U."/>
            <person name="Kuo D.H."/>
            <person name="Larsson T."/>
            <person name="Lv J."/>
            <person name="Arendt D."/>
            <person name="Savage R."/>
            <person name="Osoegawa K."/>
            <person name="de Jong P."/>
            <person name="Grimwood J."/>
            <person name="Chapman J.A."/>
            <person name="Shapiro H."/>
            <person name="Aerts A."/>
            <person name="Otillar R.P."/>
            <person name="Terry A.Y."/>
            <person name="Boore J.L."/>
            <person name="Grigoriev I.V."/>
            <person name="Lindberg D.R."/>
            <person name="Seaver E.C."/>
            <person name="Weisblat D.A."/>
            <person name="Putnam N.H."/>
            <person name="Rokhsar D.S."/>
        </authorList>
    </citation>
    <scope>NUCLEOTIDE SEQUENCE</scope>
</reference>
<name>T1FBY9_HELRO</name>
<dbReference type="EnsemblMetazoa" id="HelroT177631">
    <property type="protein sequence ID" value="HelroP177631"/>
    <property type="gene ID" value="HelroG177631"/>
</dbReference>
<dbReference type="EMBL" id="AMQM01006112">
    <property type="status" value="NOT_ANNOTATED_CDS"/>
    <property type="molecule type" value="Genomic_DNA"/>
</dbReference>
<accession>T1FBY9</accession>
<dbReference type="GeneID" id="20206338"/>
<evidence type="ECO:0008006" key="4">
    <source>
        <dbReference type="Google" id="ProtNLM"/>
    </source>
</evidence>
<evidence type="ECO:0000313" key="2">
    <source>
        <dbReference type="EnsemblMetazoa" id="HelroP177631"/>
    </source>
</evidence>
<dbReference type="CTD" id="20206338"/>
<dbReference type="HOGENOM" id="CLU_2173706_0_0_1"/>
<reference evidence="3" key="1">
    <citation type="submission" date="2012-12" db="EMBL/GenBank/DDBJ databases">
        <authorList>
            <person name="Hellsten U."/>
            <person name="Grimwood J."/>
            <person name="Chapman J.A."/>
            <person name="Shapiro H."/>
            <person name="Aerts A."/>
            <person name="Otillar R.P."/>
            <person name="Terry A.Y."/>
            <person name="Boore J.L."/>
            <person name="Simakov O."/>
            <person name="Marletaz F."/>
            <person name="Cho S.-J."/>
            <person name="Edsinger-Gonzales E."/>
            <person name="Havlak P."/>
            <person name="Kuo D.-H."/>
            <person name="Larsson T."/>
            <person name="Lv J."/>
            <person name="Arendt D."/>
            <person name="Savage R."/>
            <person name="Osoegawa K."/>
            <person name="de Jong P."/>
            <person name="Lindberg D.R."/>
            <person name="Seaver E.C."/>
            <person name="Weisblat D.A."/>
            <person name="Putnam N.H."/>
            <person name="Grigoriev I.V."/>
            <person name="Rokhsar D.S."/>
        </authorList>
    </citation>
    <scope>NUCLEOTIDE SEQUENCE</scope>
</reference>
<dbReference type="Proteomes" id="UP000015101">
    <property type="component" value="Unassembled WGS sequence"/>
</dbReference>
<evidence type="ECO:0000313" key="3">
    <source>
        <dbReference type="Proteomes" id="UP000015101"/>
    </source>
</evidence>
<dbReference type="EMBL" id="KB097269">
    <property type="protein sequence ID" value="ESN97960.1"/>
    <property type="molecule type" value="Genomic_DNA"/>
</dbReference>
<sequence>MSINENFISTEEFLELLENIAVQPSISEVGWWFMKKNWSKVFQRVSGSQKLLQTCFGALSSTFTSKSLHDELKSFLNEHMFGNPQWRSELLRDVTKRIKWRDEFEDEMVQ</sequence>
<protein>
    <recommendedName>
        <fullName evidence="4">ERAP1-like C-terminal domain-containing protein</fullName>
    </recommendedName>
</protein>
<evidence type="ECO:0000313" key="1">
    <source>
        <dbReference type="EMBL" id="ESN97960.1"/>
    </source>
</evidence>
<reference evidence="2" key="3">
    <citation type="submission" date="2015-06" db="UniProtKB">
        <authorList>
            <consortium name="EnsemblMetazoa"/>
        </authorList>
    </citation>
    <scope>IDENTIFICATION</scope>
</reference>
<proteinExistence type="predicted"/>
<gene>
    <name evidence="2" type="primary">20206338</name>
    <name evidence="1" type="ORF">HELRODRAFT_177631</name>
</gene>
<dbReference type="InParanoid" id="T1FBY9"/>
<dbReference type="RefSeq" id="XP_009024027.1">
    <property type="nucleotide sequence ID" value="XM_009025779.1"/>
</dbReference>
<dbReference type="AlphaFoldDB" id="T1FBY9"/>